<gene>
    <name evidence="4" type="ORF">SAMN05421734_102421</name>
</gene>
<proteinExistence type="predicted"/>
<dbReference type="GO" id="GO:0008652">
    <property type="term" value="P:amino acid biosynthetic process"/>
    <property type="evidence" value="ECO:0007669"/>
    <property type="project" value="UniProtKB-UniRule"/>
</dbReference>
<dbReference type="PROSITE" id="PS51167">
    <property type="entry name" value="CHORISMATE_MUT_1"/>
    <property type="match status" value="1"/>
</dbReference>
<dbReference type="UniPathway" id="UPA00120">
    <property type="reaction ID" value="UER00203"/>
</dbReference>
<dbReference type="AlphaFoldDB" id="A0A1G6HB14"/>
<dbReference type="EC" id="5.4.99.5" evidence="1 3"/>
<keyword evidence="2 3" id="KW-0057">Aromatic amino acid biosynthesis</keyword>
<dbReference type="STRING" id="1612202.SAMN05421734_102421"/>
<dbReference type="EMBL" id="FMYI01000002">
    <property type="protein sequence ID" value="SDB91278.1"/>
    <property type="molecule type" value="Genomic_DNA"/>
</dbReference>
<reference evidence="5" key="1">
    <citation type="submission" date="2016-09" db="EMBL/GenBank/DDBJ databases">
        <authorList>
            <person name="Varghese N."/>
            <person name="Submissions S."/>
        </authorList>
    </citation>
    <scope>NUCLEOTIDE SEQUENCE [LARGE SCALE GENOMIC DNA]</scope>
    <source>
        <strain evidence="5">S5</strain>
    </source>
</reference>
<feature type="binding site" evidence="2">
    <location>
        <position position="6"/>
    </location>
    <ligand>
        <name>prephenate</name>
        <dbReference type="ChEBI" id="CHEBI:29934"/>
    </ligand>
</feature>
<sequence length="121" mass="13723">MIRGVRGATTVRDNKADEILDHTKLLIEDMVKQNTIQPEDVASVLVSVTSDLNATFPAKPIRELEGWQYVPVMCTKEIDVPGSLPKCIRVLMSINTERSQKDVHHVYHFEAKKLRPDLIND</sequence>
<name>A0A1G6HB14_9BACI</name>
<dbReference type="GO" id="GO:0009073">
    <property type="term" value="P:aromatic amino acid family biosynthetic process"/>
    <property type="evidence" value="ECO:0007669"/>
    <property type="project" value="UniProtKB-UniRule"/>
</dbReference>
<keyword evidence="2 3" id="KW-0028">Amino-acid biosynthesis</keyword>
<protein>
    <recommendedName>
        <fullName evidence="1 3">chorismate mutase</fullName>
        <ecNumber evidence="1 3">5.4.99.5</ecNumber>
    </recommendedName>
</protein>
<dbReference type="CDD" id="cd02185">
    <property type="entry name" value="AroH"/>
    <property type="match status" value="1"/>
</dbReference>
<feature type="binding site" evidence="2">
    <location>
        <position position="89"/>
    </location>
    <ligand>
        <name>prephenate</name>
        <dbReference type="ChEBI" id="CHEBI:29934"/>
    </ligand>
</feature>
<dbReference type="RefSeq" id="WP_090793593.1">
    <property type="nucleotide sequence ID" value="NZ_FMYI01000002.1"/>
</dbReference>
<dbReference type="PANTHER" id="PTHR21164:SF0">
    <property type="entry name" value="CHORISMATE MUTASE AROH"/>
    <property type="match status" value="1"/>
</dbReference>
<dbReference type="Pfam" id="PF07736">
    <property type="entry name" value="CM_1"/>
    <property type="match status" value="1"/>
</dbReference>
<evidence type="ECO:0000313" key="5">
    <source>
        <dbReference type="Proteomes" id="UP000242949"/>
    </source>
</evidence>
<evidence type="ECO:0000256" key="3">
    <source>
        <dbReference type="PROSITE-ProRule" id="PRU00514"/>
    </source>
</evidence>
<feature type="binding site" evidence="2">
    <location>
        <position position="107"/>
    </location>
    <ligand>
        <name>prephenate</name>
        <dbReference type="ChEBI" id="CHEBI:29934"/>
    </ligand>
</feature>
<dbReference type="GO" id="GO:0004106">
    <property type="term" value="F:chorismate mutase activity"/>
    <property type="evidence" value="ECO:0007669"/>
    <property type="project" value="UniProtKB-UniRule"/>
</dbReference>
<accession>A0A1G6HB14</accession>
<keyword evidence="3" id="KW-0413">Isomerase</keyword>
<comment type="catalytic activity">
    <reaction evidence="3">
        <text>chorismate = prephenate</text>
        <dbReference type="Rhea" id="RHEA:13897"/>
        <dbReference type="ChEBI" id="CHEBI:29748"/>
        <dbReference type="ChEBI" id="CHEBI:29934"/>
        <dbReference type="EC" id="5.4.99.5"/>
    </reaction>
</comment>
<dbReference type="InterPro" id="IPR035959">
    <property type="entry name" value="RutC-like_sf"/>
</dbReference>
<dbReference type="PIRSF" id="PIRSF005965">
    <property type="entry name" value="Chor_mut_AroH"/>
    <property type="match status" value="1"/>
</dbReference>
<dbReference type="PANTHER" id="PTHR21164">
    <property type="entry name" value="CHORISMATE MUTASE"/>
    <property type="match status" value="1"/>
</dbReference>
<dbReference type="OrthoDB" id="9802232at2"/>
<evidence type="ECO:0000256" key="1">
    <source>
        <dbReference type="NCBIfam" id="TIGR01796"/>
    </source>
</evidence>
<organism evidence="4 5">
    <name type="scientific">Pelagirhabdus alkalitolerans</name>
    <dbReference type="NCBI Taxonomy" id="1612202"/>
    <lineage>
        <taxon>Bacteria</taxon>
        <taxon>Bacillati</taxon>
        <taxon>Bacillota</taxon>
        <taxon>Bacilli</taxon>
        <taxon>Bacillales</taxon>
        <taxon>Bacillaceae</taxon>
        <taxon>Pelagirhabdus</taxon>
    </lineage>
</organism>
<dbReference type="Proteomes" id="UP000242949">
    <property type="component" value="Unassembled WGS sequence"/>
</dbReference>
<dbReference type="GO" id="GO:0046417">
    <property type="term" value="P:chorismate metabolic process"/>
    <property type="evidence" value="ECO:0007669"/>
    <property type="project" value="TreeGrafter"/>
</dbReference>
<keyword evidence="5" id="KW-1185">Reference proteome</keyword>
<dbReference type="NCBIfam" id="TIGR01796">
    <property type="entry name" value="CM_mono_aroH"/>
    <property type="match status" value="1"/>
</dbReference>
<dbReference type="SUPFAM" id="SSF55298">
    <property type="entry name" value="YjgF-like"/>
    <property type="match status" value="1"/>
</dbReference>
<dbReference type="Gene3D" id="3.30.1330.40">
    <property type="entry name" value="RutC-like"/>
    <property type="match status" value="1"/>
</dbReference>
<evidence type="ECO:0000256" key="2">
    <source>
        <dbReference type="PIRSR" id="PIRSR005965-1"/>
    </source>
</evidence>
<evidence type="ECO:0000313" key="4">
    <source>
        <dbReference type="EMBL" id="SDB91278.1"/>
    </source>
</evidence>
<dbReference type="InterPro" id="IPR008243">
    <property type="entry name" value="Chorismate_mutase_AroH"/>
</dbReference>